<evidence type="ECO:0000256" key="4">
    <source>
        <dbReference type="PROSITE-ProRule" id="PRU00266"/>
    </source>
</evidence>
<dbReference type="EMBL" id="LR746280">
    <property type="protein sequence ID" value="CAA7410332.1"/>
    <property type="molecule type" value="Genomic_DNA"/>
</dbReference>
<evidence type="ECO:0000313" key="8">
    <source>
        <dbReference type="EMBL" id="CAA7410332.1"/>
    </source>
</evidence>
<keyword evidence="2 4" id="KW-0694">RNA-binding</keyword>
<feature type="domain" description="DRBM" evidence="6">
    <location>
        <begin position="130"/>
        <end position="168"/>
    </location>
</feature>
<dbReference type="Gene3D" id="3.30.160.20">
    <property type="match status" value="2"/>
</dbReference>
<dbReference type="SMART" id="SM00358">
    <property type="entry name" value="DSRM"/>
    <property type="match status" value="2"/>
</dbReference>
<accession>A0A7I8JSF9</accession>
<dbReference type="GO" id="GO:0003723">
    <property type="term" value="F:RNA binding"/>
    <property type="evidence" value="ECO:0007669"/>
    <property type="project" value="UniProtKB-UniRule"/>
</dbReference>
<keyword evidence="9" id="KW-1185">Reference proteome</keyword>
<dbReference type="EMBL" id="LR743604">
    <property type="protein sequence ID" value="CAA2634069.1"/>
    <property type="molecule type" value="Genomic_DNA"/>
</dbReference>
<evidence type="ECO:0000256" key="5">
    <source>
        <dbReference type="SAM" id="MobiDB-lite"/>
    </source>
</evidence>
<comment type="function">
    <text evidence="3">Binds double-stranded RNA.</text>
</comment>
<evidence type="ECO:0000256" key="3">
    <source>
        <dbReference type="ARBA" id="ARBA00037597"/>
    </source>
</evidence>
<feature type="region of interest" description="Disordered" evidence="5">
    <location>
        <begin position="1"/>
        <end position="23"/>
    </location>
</feature>
<dbReference type="PANTHER" id="PTHR46031:SF37">
    <property type="entry name" value="DRBM DOMAIN-CONTAINING PROTEIN"/>
    <property type="match status" value="1"/>
</dbReference>
<feature type="compositionally biased region" description="Low complexity" evidence="5">
    <location>
        <begin position="273"/>
        <end position="284"/>
    </location>
</feature>
<feature type="compositionally biased region" description="Basic and acidic residues" evidence="5">
    <location>
        <begin position="10"/>
        <end position="23"/>
    </location>
</feature>
<feature type="compositionally biased region" description="Basic and acidic residues" evidence="5">
    <location>
        <begin position="286"/>
        <end position="295"/>
    </location>
</feature>
<feature type="region of interest" description="Disordered" evidence="5">
    <location>
        <begin position="267"/>
        <end position="298"/>
    </location>
</feature>
<organism evidence="7">
    <name type="scientific">Spirodela intermedia</name>
    <name type="common">Intermediate duckweed</name>
    <dbReference type="NCBI Taxonomy" id="51605"/>
    <lineage>
        <taxon>Eukaryota</taxon>
        <taxon>Viridiplantae</taxon>
        <taxon>Streptophyta</taxon>
        <taxon>Embryophyta</taxon>
        <taxon>Tracheophyta</taxon>
        <taxon>Spermatophyta</taxon>
        <taxon>Magnoliopsida</taxon>
        <taxon>Liliopsida</taxon>
        <taxon>Araceae</taxon>
        <taxon>Lemnoideae</taxon>
        <taxon>Spirodela</taxon>
    </lineage>
</organism>
<sequence length="330" mass="36483">MQPPSSSNPRPEDKFMHKNRLQEHAQRSEIPLPLYQTINEGTPHAPQFRSSVTIDGVTFQTSQTFSQRKEAEQNVAKVALEGLSRKIEQQGCPLISSDATFCKSILEEYAVKMNLERPAYTCSQLEGLLPTFTSSVLFAGRVHKGSIGRNKKEAQQLAARAVVESILGDGDSQKRILMSQIIRSKVKLFATLSQIRQSSEAPPSPLEVGVQPKEEQVDPREPQEGPQTGQVILSCQIIPDDSHPRVLGPVKSESCFGLAHCTKVKPLTPSPLGPSSGAEGASSSCTRERSKERVGRLKVPRSKKYRTCEPFLVSWPRSTPINLRQTCHYV</sequence>
<keyword evidence="1" id="KW-0677">Repeat</keyword>
<gene>
    <name evidence="7" type="ORF">SI7747_17019532</name>
    <name evidence="8" type="ORF">SI8410_17021010</name>
</gene>
<dbReference type="PANTHER" id="PTHR46031">
    <property type="match status" value="1"/>
</dbReference>
<name>A0A7I8JSF9_SPIIN</name>
<protein>
    <recommendedName>
        <fullName evidence="6">DRBM domain-containing protein</fullName>
    </recommendedName>
</protein>
<dbReference type="Pfam" id="PF00035">
    <property type="entry name" value="dsrm"/>
    <property type="match status" value="2"/>
</dbReference>
<reference evidence="7" key="1">
    <citation type="submission" date="2019-12" db="EMBL/GenBank/DDBJ databases">
        <authorList>
            <person name="Scholz U."/>
            <person name="Mascher M."/>
            <person name="Fiebig A."/>
        </authorList>
    </citation>
    <scope>NUCLEOTIDE SEQUENCE</scope>
</reference>
<evidence type="ECO:0000256" key="1">
    <source>
        <dbReference type="ARBA" id="ARBA00022737"/>
    </source>
</evidence>
<dbReference type="PROSITE" id="PS50137">
    <property type="entry name" value="DS_RBD"/>
    <property type="match status" value="2"/>
</dbReference>
<feature type="domain" description="DRBM" evidence="6">
    <location>
        <begin position="16"/>
        <end position="85"/>
    </location>
</feature>
<feature type="compositionally biased region" description="Basic and acidic residues" evidence="5">
    <location>
        <begin position="212"/>
        <end position="223"/>
    </location>
</feature>
<dbReference type="AlphaFoldDB" id="A0A7I8JSF9"/>
<evidence type="ECO:0000313" key="7">
    <source>
        <dbReference type="EMBL" id="CAA2634069.1"/>
    </source>
</evidence>
<dbReference type="InterPro" id="IPR014720">
    <property type="entry name" value="dsRBD_dom"/>
</dbReference>
<evidence type="ECO:0000259" key="6">
    <source>
        <dbReference type="PROSITE" id="PS50137"/>
    </source>
</evidence>
<evidence type="ECO:0000313" key="9">
    <source>
        <dbReference type="Proteomes" id="UP000663760"/>
    </source>
</evidence>
<evidence type="ECO:0000256" key="2">
    <source>
        <dbReference type="ARBA" id="ARBA00022884"/>
    </source>
</evidence>
<proteinExistence type="predicted"/>
<dbReference type="OrthoDB" id="620161at2759"/>
<dbReference type="SUPFAM" id="SSF54768">
    <property type="entry name" value="dsRNA-binding domain-like"/>
    <property type="match status" value="2"/>
</dbReference>
<dbReference type="Proteomes" id="UP000663760">
    <property type="component" value="Chromosome 17"/>
</dbReference>
<feature type="region of interest" description="Disordered" evidence="5">
    <location>
        <begin position="198"/>
        <end position="227"/>
    </location>
</feature>